<feature type="domain" description="S1 motif" evidence="1">
    <location>
        <begin position="187"/>
        <end position="255"/>
    </location>
</feature>
<dbReference type="GeneID" id="33360382"/>
<evidence type="ECO:0000313" key="2">
    <source>
        <dbReference type="EMBL" id="ARW67125.1"/>
    </source>
</evidence>
<name>A0A1Z1MMV0_9FLOR</name>
<gene>
    <name evidence="2" type="primary">rps1</name>
</gene>
<dbReference type="PANTHER" id="PTHR47559">
    <property type="entry name" value="OS03G0844900 PROTEIN"/>
    <property type="match status" value="1"/>
</dbReference>
<dbReference type="PANTHER" id="PTHR47559:SF1">
    <property type="entry name" value="OS03G0844900 PROTEIN"/>
    <property type="match status" value="1"/>
</dbReference>
<accession>A0A1Z1MMV0</accession>
<dbReference type="RefSeq" id="YP_009397939.1">
    <property type="nucleotide sequence ID" value="NC_035289.1"/>
</dbReference>
<dbReference type="AlphaFoldDB" id="A0A1Z1MMV0"/>
<keyword evidence="2" id="KW-0934">Plastid</keyword>
<evidence type="ECO:0000259" key="1">
    <source>
        <dbReference type="PROSITE" id="PS50126"/>
    </source>
</evidence>
<dbReference type="Pfam" id="PF00575">
    <property type="entry name" value="S1"/>
    <property type="match status" value="2"/>
</dbReference>
<geneLocation type="chloroplast" evidence="2"/>
<organism evidence="2">
    <name type="scientific">Sonderella linearis</name>
    <dbReference type="NCBI Taxonomy" id="110477"/>
    <lineage>
        <taxon>Eukaryota</taxon>
        <taxon>Rhodophyta</taxon>
        <taxon>Florideophyceae</taxon>
        <taxon>Rhodymeniophycidae</taxon>
        <taxon>Ceramiales</taxon>
        <taxon>Rhodomelaceae</taxon>
        <taxon>Sonderella</taxon>
    </lineage>
</organism>
<dbReference type="PROSITE" id="PS50126">
    <property type="entry name" value="S1"/>
    <property type="match status" value="3"/>
</dbReference>
<feature type="domain" description="S1 motif" evidence="1">
    <location>
        <begin position="18"/>
        <end position="88"/>
    </location>
</feature>
<proteinExistence type="predicted"/>
<dbReference type="InterPro" id="IPR003029">
    <property type="entry name" value="S1_domain"/>
</dbReference>
<reference evidence="2" key="1">
    <citation type="journal article" date="2017" name="J. Phycol.">
        <title>Analysis of chloroplast genomes and a supermatrix inform reclassification of the Rhodomelaceae (Rhodophyta).</title>
        <authorList>
            <person name="Diaz-Tapia P."/>
            <person name="Maggs C.A."/>
            <person name="West J.A."/>
            <person name="Verbruggen H."/>
        </authorList>
    </citation>
    <scope>NUCLEOTIDE SEQUENCE</scope>
    <source>
        <strain evidence="2">PD1151</strain>
    </source>
</reference>
<dbReference type="SMART" id="SM00316">
    <property type="entry name" value="S1"/>
    <property type="match status" value="3"/>
</dbReference>
<sequence>MNKFANILNKYNYKLHAGDIVAGTIIHKEYSGFLVNIGNNIASYLPQEEIGLLFNYKNHDYSYLINTTREFFLITKNTESKQSILSIKRLEYIRGWKRIKQLITEDIIFNLKINSVNKGGIITYLEGIQGFIPKSHIHLKIYKKQKLYKKKYNIKCRLLVINDIKNQLIFSNKSAILLLSIHKFKLGGLLYGKITSIKKYGLFIKIYNIIALLHISEIGCTYINNINSYFSIGKLIKVKIIHINLKQGRLSVSRRNIKYKDQIIYN</sequence>
<dbReference type="Gene3D" id="2.40.50.140">
    <property type="entry name" value="Nucleic acid-binding proteins"/>
    <property type="match status" value="3"/>
</dbReference>
<dbReference type="InterPro" id="IPR012340">
    <property type="entry name" value="NA-bd_OB-fold"/>
</dbReference>
<keyword evidence="2" id="KW-0689">Ribosomal protein</keyword>
<dbReference type="InterPro" id="IPR052757">
    <property type="entry name" value="Ribosomal_protein_S1"/>
</dbReference>
<keyword evidence="2" id="KW-0150">Chloroplast</keyword>
<dbReference type="GO" id="GO:0003676">
    <property type="term" value="F:nucleic acid binding"/>
    <property type="evidence" value="ECO:0007669"/>
    <property type="project" value="InterPro"/>
</dbReference>
<feature type="domain" description="S1 motif" evidence="1">
    <location>
        <begin position="105"/>
        <end position="173"/>
    </location>
</feature>
<dbReference type="GO" id="GO:0005840">
    <property type="term" value="C:ribosome"/>
    <property type="evidence" value="ECO:0007669"/>
    <property type="project" value="UniProtKB-KW"/>
</dbReference>
<protein>
    <submittedName>
        <fullName evidence="2">Ribosomal protein S1</fullName>
    </submittedName>
</protein>
<dbReference type="SUPFAM" id="SSF50249">
    <property type="entry name" value="Nucleic acid-binding proteins"/>
    <property type="match status" value="3"/>
</dbReference>
<keyword evidence="2" id="KW-0687">Ribonucleoprotein</keyword>
<dbReference type="EMBL" id="MF101445">
    <property type="protein sequence ID" value="ARW67125.1"/>
    <property type="molecule type" value="Genomic_DNA"/>
</dbReference>